<dbReference type="eggNOG" id="COG4485">
    <property type="taxonomic scope" value="Bacteria"/>
</dbReference>
<feature type="transmembrane region" description="Helical" evidence="1">
    <location>
        <begin position="545"/>
        <end position="565"/>
    </location>
</feature>
<feature type="transmembrane region" description="Helical" evidence="1">
    <location>
        <begin position="129"/>
        <end position="146"/>
    </location>
</feature>
<accession>A0A0R1WRH8</accession>
<feature type="transmembrane region" description="Helical" evidence="1">
    <location>
        <begin position="183"/>
        <end position="207"/>
    </location>
</feature>
<dbReference type="OrthoDB" id="2328595at2"/>
<feature type="transmembrane region" description="Helical" evidence="1">
    <location>
        <begin position="152"/>
        <end position="171"/>
    </location>
</feature>
<dbReference type="STRING" id="1423755.FC40_GL000156"/>
<reference evidence="2 3" key="1">
    <citation type="journal article" date="2015" name="Genome Announc.">
        <title>Expanding the biotechnology potential of lactobacilli through comparative genomics of 213 strains and associated genera.</title>
        <authorList>
            <person name="Sun Z."/>
            <person name="Harris H.M."/>
            <person name="McCann A."/>
            <person name="Guo C."/>
            <person name="Argimon S."/>
            <person name="Zhang W."/>
            <person name="Yang X."/>
            <person name="Jeffery I.B."/>
            <person name="Cooney J.C."/>
            <person name="Kagawa T.F."/>
            <person name="Liu W."/>
            <person name="Song Y."/>
            <person name="Salvetti E."/>
            <person name="Wrobel A."/>
            <person name="Rasinkangas P."/>
            <person name="Parkhill J."/>
            <person name="Rea M.C."/>
            <person name="O'Sullivan O."/>
            <person name="Ritari J."/>
            <person name="Douillard F.P."/>
            <person name="Paul Ross R."/>
            <person name="Yang R."/>
            <person name="Briner A.E."/>
            <person name="Felis G.E."/>
            <person name="de Vos W.M."/>
            <person name="Barrangou R."/>
            <person name="Klaenhammer T.R."/>
            <person name="Caufield P.W."/>
            <person name="Cui Y."/>
            <person name="Zhang H."/>
            <person name="O'Toole P.W."/>
        </authorList>
    </citation>
    <scope>NUCLEOTIDE SEQUENCE [LARGE SCALE GENOMIC DNA]</scope>
    <source>
        <strain evidence="2 3">DSM 18933</strain>
    </source>
</reference>
<feature type="transmembrane region" description="Helical" evidence="1">
    <location>
        <begin position="74"/>
        <end position="94"/>
    </location>
</feature>
<gene>
    <name evidence="2" type="ORF">FC40_GL000156</name>
</gene>
<organism evidence="2 3">
    <name type="scientific">Ligilactobacillus hayakitensis DSM 18933 = JCM 14209</name>
    <dbReference type="NCBI Taxonomy" id="1423755"/>
    <lineage>
        <taxon>Bacteria</taxon>
        <taxon>Bacillati</taxon>
        <taxon>Bacillota</taxon>
        <taxon>Bacilli</taxon>
        <taxon>Lactobacillales</taxon>
        <taxon>Lactobacillaceae</taxon>
        <taxon>Ligilactobacillus</taxon>
    </lineage>
</organism>
<name>A0A0R1WRH8_9LACO</name>
<evidence type="ECO:0000256" key="1">
    <source>
        <dbReference type="SAM" id="Phobius"/>
    </source>
</evidence>
<dbReference type="PATRIC" id="fig|1423755.3.peg.168"/>
<evidence type="ECO:0000313" key="2">
    <source>
        <dbReference type="EMBL" id="KRM20354.1"/>
    </source>
</evidence>
<dbReference type="EMBL" id="AZGD01000005">
    <property type="protein sequence ID" value="KRM20354.1"/>
    <property type="molecule type" value="Genomic_DNA"/>
</dbReference>
<comment type="caution">
    <text evidence="2">The sequence shown here is derived from an EMBL/GenBank/DDBJ whole genome shotgun (WGS) entry which is preliminary data.</text>
</comment>
<proteinExistence type="predicted"/>
<dbReference type="Proteomes" id="UP000051054">
    <property type="component" value="Unassembled WGS sequence"/>
</dbReference>
<sequence>MKKIAKLLDNALPLIAITCIAFFLMQAQIVYRSVIIGSDAMFHFNRFYDAAKQLQNFNFSFFQTNYGFQQSGRIINAMYGPFFAYFNGLLLAILGSWSRYQIVTNFMVYLIGGYGMYKLAILVQPKRQIALLVTTIFMNIGWLPRWHLAQNLNSWGAAIAPYAIILGIKMVRQHKIEWFKLGLLMSIIAQIHILSTLILAATLIPFYFYCLKKSQTKQRLILDTLKAVLMTTALSANIWASILYLKFTNTIAAPAPFSLADNALKIGVFKNTRDYIIYSVLIIFIFQLGFVIKQRTQVDKLNFWLTIYGALVLYLSSSLFFWMPIQKLLPFLASNLQFPVRLTIIAYPLLLVGVAMSVHALLQDSNNIKRHLITGALLFVVMESFVPNVTDAFERSEKYHTYEVLSSWSAVVSVSQNRQEIRHSLHGKYPGQLLQLVEKRIPDYLPQIDTKNHAKKANSKLYQEQVIYQYHLFNHKVLPNGKLQLTWNANNSSRIMIPIITYKQSRLTLNGKVLTHYAQTKIGVPLLHQQKGTNTVTLQFIQPKWMTGLLCFSILMWLILFGFLAQKVLNKLKKS</sequence>
<evidence type="ECO:0000313" key="3">
    <source>
        <dbReference type="Proteomes" id="UP000051054"/>
    </source>
</evidence>
<keyword evidence="3" id="KW-1185">Reference proteome</keyword>
<feature type="transmembrane region" description="Helical" evidence="1">
    <location>
        <begin position="12"/>
        <end position="31"/>
    </location>
</feature>
<protein>
    <recommendedName>
        <fullName evidence="4">Cell division protein</fullName>
    </recommendedName>
</protein>
<feature type="transmembrane region" description="Helical" evidence="1">
    <location>
        <begin position="304"/>
        <end position="323"/>
    </location>
</feature>
<keyword evidence="1" id="KW-0472">Membrane</keyword>
<feature type="transmembrane region" description="Helical" evidence="1">
    <location>
        <begin position="275"/>
        <end position="292"/>
    </location>
</feature>
<dbReference type="RefSeq" id="WP_025022393.1">
    <property type="nucleotide sequence ID" value="NZ_AZGD01000005.1"/>
</dbReference>
<keyword evidence="1" id="KW-1133">Transmembrane helix</keyword>
<keyword evidence="1" id="KW-0812">Transmembrane</keyword>
<dbReference type="AlphaFoldDB" id="A0A0R1WRH8"/>
<feature type="transmembrane region" description="Helical" evidence="1">
    <location>
        <begin position="100"/>
        <end position="117"/>
    </location>
</feature>
<evidence type="ECO:0008006" key="4">
    <source>
        <dbReference type="Google" id="ProtNLM"/>
    </source>
</evidence>
<feature type="transmembrane region" description="Helical" evidence="1">
    <location>
        <begin position="344"/>
        <end position="362"/>
    </location>
</feature>